<dbReference type="Pfam" id="PF13408">
    <property type="entry name" value="Zn_ribbon_recom"/>
    <property type="match status" value="1"/>
</dbReference>
<dbReference type="Gene3D" id="3.90.1750.20">
    <property type="entry name" value="Putative Large Serine Recombinase, Chain B, Domain 2"/>
    <property type="match status" value="1"/>
</dbReference>
<dbReference type="InterPro" id="IPR025827">
    <property type="entry name" value="Zn_ribbon_recom_dom"/>
</dbReference>
<dbReference type="InterPro" id="IPR013087">
    <property type="entry name" value="Znf_C2H2_type"/>
</dbReference>
<feature type="domain" description="C2H2-type" evidence="1">
    <location>
        <begin position="318"/>
        <end position="352"/>
    </location>
</feature>
<protein>
    <submittedName>
        <fullName evidence="4">Recombinase family protein</fullName>
    </submittedName>
</protein>
<dbReference type="PROSITE" id="PS50157">
    <property type="entry name" value="ZINC_FINGER_C2H2_2"/>
    <property type="match status" value="1"/>
</dbReference>
<evidence type="ECO:0000259" key="2">
    <source>
        <dbReference type="PROSITE" id="PS51736"/>
    </source>
</evidence>
<dbReference type="PROSITE" id="PS51737">
    <property type="entry name" value="RECOMBINASE_DNA_BIND"/>
    <property type="match status" value="1"/>
</dbReference>
<comment type="caution">
    <text evidence="4">The sequence shown here is derived from an EMBL/GenBank/DDBJ whole genome shotgun (WGS) entry which is preliminary data.</text>
</comment>
<dbReference type="Proteomes" id="UP001596143">
    <property type="component" value="Unassembled WGS sequence"/>
</dbReference>
<sequence>MRKITTLDVATSSAVKPKQKVAAYIRVSTSTEEQLISLETQRRHYKTLIENNDEWQLIDIYSDEGITGTKKDRRPELLRLISDCEKGKIDFILTKSISRFARNTIDCLELVRKLMDLGVHIYFEKENINTNSMESELMLSILSSLAENESVSLSENSKWSIRQRFKRGTYKLSYPPYGYDYIDEMVVVNEEQAPVVKRIFNSVLKGMGTERIAMQLNEEGIPTKRNGNWTGSTIRGIVKNEKYTGDVLLQKTFTDEHFNRKVNQGELDQYLIENHHEAIITHAKFEAANRMLEYQASQKNVAAGSRKYLNRYPFSGKIECAECGDTFKRRIHTSTHRKYIAWCCSTHIKNKDECSMLFIREERIHQAFIMMMNKLKFGYRYVFIPLIKQLEATNQDENYQMISEIEEQLEVTKDELNTLIQLMTKGFLEPAIFNEQKIELTHRHMRLKEERDQLLYSLNDGSNQLNEVKSLIKYFKRGKFIDAFDEESFQDIVKKIIVYSPNEIGFHLNCGITLRERIDR</sequence>
<dbReference type="InterPro" id="IPR050639">
    <property type="entry name" value="SSR_resolvase"/>
</dbReference>
<dbReference type="PROSITE" id="PS51736">
    <property type="entry name" value="RECOMBINASES_3"/>
    <property type="match status" value="1"/>
</dbReference>
<dbReference type="InterPro" id="IPR006119">
    <property type="entry name" value="Resolv_N"/>
</dbReference>
<dbReference type="InterPro" id="IPR036162">
    <property type="entry name" value="Resolvase-like_N_sf"/>
</dbReference>
<dbReference type="RefSeq" id="WP_270897749.1">
    <property type="nucleotide sequence ID" value="NZ_JBHSPF010000024.1"/>
</dbReference>
<accession>A0ABW0U5D1</accession>
<feature type="domain" description="Resolvase/invertase-type recombinase catalytic" evidence="2">
    <location>
        <begin position="20"/>
        <end position="168"/>
    </location>
</feature>
<dbReference type="EMBL" id="JBHSPF010000024">
    <property type="protein sequence ID" value="MFC5628641.1"/>
    <property type="molecule type" value="Genomic_DNA"/>
</dbReference>
<dbReference type="Gene3D" id="3.40.50.1390">
    <property type="entry name" value="Resolvase, N-terminal catalytic domain"/>
    <property type="match status" value="1"/>
</dbReference>
<proteinExistence type="predicted"/>
<organism evidence="4 5">
    <name type="scientific">Aliibacillus thermotolerans</name>
    <dbReference type="NCBI Taxonomy" id="1834418"/>
    <lineage>
        <taxon>Bacteria</taxon>
        <taxon>Bacillati</taxon>
        <taxon>Bacillota</taxon>
        <taxon>Bacilli</taxon>
        <taxon>Bacillales</taxon>
        <taxon>Bacillaceae</taxon>
        <taxon>Aliibacillus</taxon>
    </lineage>
</organism>
<dbReference type="InterPro" id="IPR011109">
    <property type="entry name" value="DNA_bind_recombinase_dom"/>
</dbReference>
<name>A0ABW0U5D1_9BACI</name>
<dbReference type="CDD" id="cd00338">
    <property type="entry name" value="Ser_Recombinase"/>
    <property type="match status" value="1"/>
</dbReference>
<gene>
    <name evidence="4" type="ORF">ACFPTR_06975</name>
</gene>
<dbReference type="SUPFAM" id="SSF53041">
    <property type="entry name" value="Resolvase-like"/>
    <property type="match status" value="1"/>
</dbReference>
<dbReference type="SMART" id="SM00857">
    <property type="entry name" value="Resolvase"/>
    <property type="match status" value="1"/>
</dbReference>
<evidence type="ECO:0000259" key="3">
    <source>
        <dbReference type="PROSITE" id="PS51737"/>
    </source>
</evidence>
<keyword evidence="5" id="KW-1185">Reference proteome</keyword>
<dbReference type="PANTHER" id="PTHR30461">
    <property type="entry name" value="DNA-INVERTASE FROM LAMBDOID PROPHAGE"/>
    <property type="match status" value="1"/>
</dbReference>
<feature type="domain" description="Recombinase" evidence="3">
    <location>
        <begin position="176"/>
        <end position="298"/>
    </location>
</feature>
<dbReference type="Pfam" id="PF07508">
    <property type="entry name" value="Recombinase"/>
    <property type="match status" value="1"/>
</dbReference>
<dbReference type="Pfam" id="PF00239">
    <property type="entry name" value="Resolvase"/>
    <property type="match status" value="1"/>
</dbReference>
<reference evidence="5" key="1">
    <citation type="journal article" date="2019" name="Int. J. Syst. Evol. Microbiol.">
        <title>The Global Catalogue of Microorganisms (GCM) 10K type strain sequencing project: providing services to taxonomists for standard genome sequencing and annotation.</title>
        <authorList>
            <consortium name="The Broad Institute Genomics Platform"/>
            <consortium name="The Broad Institute Genome Sequencing Center for Infectious Disease"/>
            <person name="Wu L."/>
            <person name="Ma J."/>
        </authorList>
    </citation>
    <scope>NUCLEOTIDE SEQUENCE [LARGE SCALE GENOMIC DNA]</scope>
    <source>
        <strain evidence="5">CGMCC 1.15790</strain>
    </source>
</reference>
<dbReference type="InterPro" id="IPR038109">
    <property type="entry name" value="DNA_bind_recomb_sf"/>
</dbReference>
<evidence type="ECO:0000313" key="4">
    <source>
        <dbReference type="EMBL" id="MFC5628641.1"/>
    </source>
</evidence>
<dbReference type="PANTHER" id="PTHR30461:SF23">
    <property type="entry name" value="DNA RECOMBINASE-RELATED"/>
    <property type="match status" value="1"/>
</dbReference>
<evidence type="ECO:0000313" key="5">
    <source>
        <dbReference type="Proteomes" id="UP001596143"/>
    </source>
</evidence>
<evidence type="ECO:0000259" key="1">
    <source>
        <dbReference type="PROSITE" id="PS50157"/>
    </source>
</evidence>